<sequence length="305" mass="35471">MADTVWNLLVIFSSVLSLPALVLSLWSAASYHSPFWEVRQPRRSAASHENSSPDPFVLYGHIHMAKTGGSYVNGAAALKYERVCGHKGYSYDAFQANLRYAQNANRADSFSWVGSVNWPGYNRQKVPYPIMEEIGYEDCDLVSHEQPWTYWKRYSSWSKVELHLPCRDPIEHLLSQCNHNLKTLDCSDEKLLLRSKQCLIFPERFDYKLTQSEDEFRNFTVKCFNYSSTSKYIDYLGTKLQKKRVQAKYTYRPVNAKRNRSNECLLWNATARHRVEEYLMRTFPYYSFCDKCLGSSQDLFAGTGQ</sequence>
<name>A0A812M0A6_9DINO</name>
<reference evidence="1" key="1">
    <citation type="submission" date="2021-02" db="EMBL/GenBank/DDBJ databases">
        <authorList>
            <person name="Dougan E. K."/>
            <person name="Rhodes N."/>
            <person name="Thang M."/>
            <person name="Chan C."/>
        </authorList>
    </citation>
    <scope>NUCLEOTIDE SEQUENCE</scope>
</reference>
<dbReference type="AlphaFoldDB" id="A0A812M0A6"/>
<evidence type="ECO:0000313" key="2">
    <source>
        <dbReference type="Proteomes" id="UP000604046"/>
    </source>
</evidence>
<organism evidence="1 2">
    <name type="scientific">Symbiodinium natans</name>
    <dbReference type="NCBI Taxonomy" id="878477"/>
    <lineage>
        <taxon>Eukaryota</taxon>
        <taxon>Sar</taxon>
        <taxon>Alveolata</taxon>
        <taxon>Dinophyceae</taxon>
        <taxon>Suessiales</taxon>
        <taxon>Symbiodiniaceae</taxon>
        <taxon>Symbiodinium</taxon>
    </lineage>
</organism>
<evidence type="ECO:0000313" key="1">
    <source>
        <dbReference type="EMBL" id="CAE7249874.1"/>
    </source>
</evidence>
<dbReference type="EMBL" id="CAJNDS010001158">
    <property type="protein sequence ID" value="CAE7249874.1"/>
    <property type="molecule type" value="Genomic_DNA"/>
</dbReference>
<dbReference type="OrthoDB" id="46612at2759"/>
<comment type="caution">
    <text evidence="1">The sequence shown here is derived from an EMBL/GenBank/DDBJ whole genome shotgun (WGS) entry which is preliminary data.</text>
</comment>
<keyword evidence="2" id="KW-1185">Reference proteome</keyword>
<proteinExistence type="predicted"/>
<dbReference type="Proteomes" id="UP000604046">
    <property type="component" value="Unassembled WGS sequence"/>
</dbReference>
<accession>A0A812M0A6</accession>
<protein>
    <submittedName>
        <fullName evidence="1">Uncharacterized protein</fullName>
    </submittedName>
</protein>
<gene>
    <name evidence="1" type="ORF">SNAT2548_LOCUS12213</name>
</gene>